<protein>
    <recommendedName>
        <fullName evidence="2">MULE transposase domain-containing protein</fullName>
    </recommendedName>
</protein>
<feature type="compositionally biased region" description="Polar residues" evidence="1">
    <location>
        <begin position="242"/>
        <end position="252"/>
    </location>
</feature>
<dbReference type="AlphaFoldDB" id="A0AAD5JT47"/>
<reference evidence="3" key="1">
    <citation type="journal article" date="2022" name="Plant J.">
        <title>Strategies of tolerance reflected in two North American maple genomes.</title>
        <authorList>
            <person name="McEvoy S.L."/>
            <person name="Sezen U.U."/>
            <person name="Trouern-Trend A."/>
            <person name="McMahon S.M."/>
            <person name="Schaberg P.G."/>
            <person name="Yang J."/>
            <person name="Wegrzyn J.L."/>
            <person name="Swenson N.G."/>
        </authorList>
    </citation>
    <scope>NUCLEOTIDE SEQUENCE</scope>
    <source>
        <strain evidence="3">91603</strain>
    </source>
</reference>
<evidence type="ECO:0000259" key="2">
    <source>
        <dbReference type="Pfam" id="PF10551"/>
    </source>
</evidence>
<feature type="region of interest" description="Disordered" evidence="1">
    <location>
        <begin position="232"/>
        <end position="252"/>
    </location>
</feature>
<gene>
    <name evidence="3" type="ORF">LWI28_016011</name>
</gene>
<accession>A0AAD5JT47</accession>
<sequence>MFVATAQDRNEQVYPIVFGYGDSKNNLSWEWFLECLRGALGYIDDLIFISDRHAIIKAEIFKVFIYATRTICCWYFYENMKKRFHIKDIADIMDKVARTYREFDYNRDIEELRKLHKAAFDYVIVVGPHKWSRVHCLQKRYMVMTTNVVECINACLKFAQQLPMMTLVEFIRNILQKRERNLDFTSLCVDYYKRKTFIDAYSVPIMHVGHPSSWVVPSDIAAWVVLNPKLKRQSGHPMEGQHASSSSESTTT</sequence>
<reference evidence="3" key="2">
    <citation type="submission" date="2023-02" db="EMBL/GenBank/DDBJ databases">
        <authorList>
            <person name="Swenson N.G."/>
            <person name="Wegrzyn J.L."/>
            <person name="Mcevoy S.L."/>
        </authorList>
    </citation>
    <scope>NUCLEOTIDE SEQUENCE</scope>
    <source>
        <strain evidence="3">91603</strain>
        <tissue evidence="3">Leaf</tissue>
    </source>
</reference>
<keyword evidence="4" id="KW-1185">Reference proteome</keyword>
<evidence type="ECO:0000313" key="3">
    <source>
        <dbReference type="EMBL" id="KAI9200977.1"/>
    </source>
</evidence>
<organism evidence="3 4">
    <name type="scientific">Acer negundo</name>
    <name type="common">Box elder</name>
    <dbReference type="NCBI Taxonomy" id="4023"/>
    <lineage>
        <taxon>Eukaryota</taxon>
        <taxon>Viridiplantae</taxon>
        <taxon>Streptophyta</taxon>
        <taxon>Embryophyta</taxon>
        <taxon>Tracheophyta</taxon>
        <taxon>Spermatophyta</taxon>
        <taxon>Magnoliopsida</taxon>
        <taxon>eudicotyledons</taxon>
        <taxon>Gunneridae</taxon>
        <taxon>Pentapetalae</taxon>
        <taxon>rosids</taxon>
        <taxon>malvids</taxon>
        <taxon>Sapindales</taxon>
        <taxon>Sapindaceae</taxon>
        <taxon>Hippocastanoideae</taxon>
        <taxon>Acereae</taxon>
        <taxon>Acer</taxon>
    </lineage>
</organism>
<evidence type="ECO:0000256" key="1">
    <source>
        <dbReference type="SAM" id="MobiDB-lite"/>
    </source>
</evidence>
<comment type="caution">
    <text evidence="3">The sequence shown here is derived from an EMBL/GenBank/DDBJ whole genome shotgun (WGS) entry which is preliminary data.</text>
</comment>
<dbReference type="Pfam" id="PF10551">
    <property type="entry name" value="MULE"/>
    <property type="match status" value="1"/>
</dbReference>
<dbReference type="Proteomes" id="UP001064489">
    <property type="component" value="Chromosome 9"/>
</dbReference>
<dbReference type="PANTHER" id="PTHR31973">
    <property type="entry name" value="POLYPROTEIN, PUTATIVE-RELATED"/>
    <property type="match status" value="1"/>
</dbReference>
<name>A0AAD5JT47_ACENE</name>
<dbReference type="PANTHER" id="PTHR31973:SF187">
    <property type="entry name" value="MUTATOR TRANSPOSASE MUDRA PROTEIN"/>
    <property type="match status" value="1"/>
</dbReference>
<dbReference type="InterPro" id="IPR018289">
    <property type="entry name" value="MULE_transposase_dom"/>
</dbReference>
<dbReference type="EMBL" id="JAJSOW010000001">
    <property type="protein sequence ID" value="KAI9200977.1"/>
    <property type="molecule type" value="Genomic_DNA"/>
</dbReference>
<proteinExistence type="predicted"/>
<evidence type="ECO:0000313" key="4">
    <source>
        <dbReference type="Proteomes" id="UP001064489"/>
    </source>
</evidence>
<feature type="domain" description="MULE transposase" evidence="2">
    <location>
        <begin position="1"/>
        <end position="79"/>
    </location>
</feature>